<feature type="non-terminal residue" evidence="4">
    <location>
        <position position="1"/>
    </location>
</feature>
<reference evidence="4" key="1">
    <citation type="submission" date="2020-11" db="EMBL/GenBank/DDBJ databases">
        <authorList>
            <person name="Tran Van P."/>
        </authorList>
    </citation>
    <scope>NUCLEOTIDE SEQUENCE</scope>
</reference>
<dbReference type="InterPro" id="IPR029058">
    <property type="entry name" value="AB_hydrolase_fold"/>
</dbReference>
<evidence type="ECO:0000256" key="2">
    <source>
        <dbReference type="ARBA" id="ARBA00022801"/>
    </source>
</evidence>
<dbReference type="PANTHER" id="PTHR48070:SF6">
    <property type="entry name" value="ESTERASE OVCA2"/>
    <property type="match status" value="1"/>
</dbReference>
<protein>
    <recommendedName>
        <fullName evidence="3">Serine hydrolase domain-containing protein</fullName>
    </recommendedName>
</protein>
<dbReference type="GO" id="GO:0032526">
    <property type="term" value="P:response to retinoic acid"/>
    <property type="evidence" value="ECO:0007669"/>
    <property type="project" value="TreeGrafter"/>
</dbReference>
<dbReference type="SUPFAM" id="SSF53474">
    <property type="entry name" value="alpha/beta-Hydrolases"/>
    <property type="match status" value="1"/>
</dbReference>
<dbReference type="GO" id="GO:0005737">
    <property type="term" value="C:cytoplasm"/>
    <property type="evidence" value="ECO:0007669"/>
    <property type="project" value="TreeGrafter"/>
</dbReference>
<dbReference type="PANTHER" id="PTHR48070">
    <property type="entry name" value="ESTERASE OVCA2"/>
    <property type="match status" value="1"/>
</dbReference>
<dbReference type="InterPro" id="IPR050593">
    <property type="entry name" value="LovG"/>
</dbReference>
<dbReference type="AlphaFoldDB" id="A0A7R8ZQM3"/>
<dbReference type="EMBL" id="OB666328">
    <property type="protein sequence ID" value="CAD7233473.1"/>
    <property type="molecule type" value="Genomic_DNA"/>
</dbReference>
<evidence type="ECO:0000256" key="1">
    <source>
        <dbReference type="ARBA" id="ARBA00005863"/>
    </source>
</evidence>
<accession>A0A7R8ZQM3</accession>
<evidence type="ECO:0000259" key="3">
    <source>
        <dbReference type="Pfam" id="PF03959"/>
    </source>
</evidence>
<dbReference type="InterPro" id="IPR005645">
    <property type="entry name" value="FSH-like_dom"/>
</dbReference>
<sequence>MSELDVSQMTSTERPLKLLCLHGYRQNGSMFREKTGAVRKLIGKKWAEFHFPTAPHPTPPLGEESAGAVDGRGWYFCRVNPPFFKSTEWSPEAYGLEESVDSLSAFVLANGPFDGVLGFSQGAALAAILAGMQENG</sequence>
<keyword evidence="2" id="KW-0378">Hydrolase</keyword>
<dbReference type="GO" id="GO:0016787">
    <property type="term" value="F:hydrolase activity"/>
    <property type="evidence" value="ECO:0007669"/>
    <property type="project" value="UniProtKB-KW"/>
</dbReference>
<proteinExistence type="inferred from homology"/>
<gene>
    <name evidence="4" type="ORF">CTOB1V02_LOCUS11295</name>
</gene>
<dbReference type="GO" id="GO:0005634">
    <property type="term" value="C:nucleus"/>
    <property type="evidence" value="ECO:0007669"/>
    <property type="project" value="TreeGrafter"/>
</dbReference>
<dbReference type="OrthoDB" id="414698at2759"/>
<dbReference type="Pfam" id="PF03959">
    <property type="entry name" value="FSH1"/>
    <property type="match status" value="1"/>
</dbReference>
<comment type="similarity">
    <text evidence="1">Belongs to the LovG family.</text>
</comment>
<name>A0A7R8ZQM3_9CRUS</name>
<feature type="domain" description="Serine hydrolase" evidence="3">
    <location>
        <begin position="14"/>
        <end position="135"/>
    </location>
</feature>
<organism evidence="4">
    <name type="scientific">Cyprideis torosa</name>
    <dbReference type="NCBI Taxonomy" id="163714"/>
    <lineage>
        <taxon>Eukaryota</taxon>
        <taxon>Metazoa</taxon>
        <taxon>Ecdysozoa</taxon>
        <taxon>Arthropoda</taxon>
        <taxon>Crustacea</taxon>
        <taxon>Oligostraca</taxon>
        <taxon>Ostracoda</taxon>
        <taxon>Podocopa</taxon>
        <taxon>Podocopida</taxon>
        <taxon>Cytherocopina</taxon>
        <taxon>Cytheroidea</taxon>
        <taxon>Cytherideidae</taxon>
        <taxon>Cyprideis</taxon>
    </lineage>
</organism>
<dbReference type="Gene3D" id="3.40.50.1820">
    <property type="entry name" value="alpha/beta hydrolase"/>
    <property type="match status" value="1"/>
</dbReference>
<evidence type="ECO:0000313" key="4">
    <source>
        <dbReference type="EMBL" id="CAD7233473.1"/>
    </source>
</evidence>